<keyword evidence="10" id="KW-1185">Reference proteome</keyword>
<dbReference type="PANTHER" id="PTHR22953">
    <property type="entry name" value="ACID PHOSPHATASE RELATED"/>
    <property type="match status" value="1"/>
</dbReference>
<protein>
    <submittedName>
        <fullName evidence="9">DUF5011 domain-containing protein</fullName>
    </submittedName>
</protein>
<dbReference type="Gene3D" id="2.60.40.10">
    <property type="entry name" value="Immunoglobulins"/>
    <property type="match status" value="1"/>
</dbReference>
<gene>
    <name evidence="9" type="ORF">D9V34_17065</name>
</gene>
<dbReference type="SUPFAM" id="SSF56300">
    <property type="entry name" value="Metallo-dependent phosphatases"/>
    <property type="match status" value="1"/>
</dbReference>
<keyword evidence="3" id="KW-0472">Membrane</keyword>
<evidence type="ECO:0000256" key="4">
    <source>
        <dbReference type="SAM" id="SignalP"/>
    </source>
</evidence>
<comment type="caution">
    <text evidence="9">The sequence shown here is derived from an EMBL/GenBank/DDBJ whole genome shotgun (WGS) entry which is preliminary data.</text>
</comment>
<keyword evidence="3" id="KW-0812">Transmembrane</keyword>
<dbReference type="InterPro" id="IPR004843">
    <property type="entry name" value="Calcineurin-like_PHP"/>
</dbReference>
<dbReference type="Pfam" id="PF16403">
    <property type="entry name" value="Bact_surface_Ig-like"/>
    <property type="match status" value="1"/>
</dbReference>
<dbReference type="InterPro" id="IPR008963">
    <property type="entry name" value="Purple_acid_Pase-like_N"/>
</dbReference>
<evidence type="ECO:0000256" key="1">
    <source>
        <dbReference type="ARBA" id="ARBA00022729"/>
    </source>
</evidence>
<evidence type="ECO:0000313" key="10">
    <source>
        <dbReference type="Proteomes" id="UP000269438"/>
    </source>
</evidence>
<dbReference type="OrthoDB" id="9804511at2"/>
<dbReference type="Gene3D" id="2.60.40.380">
    <property type="entry name" value="Purple acid phosphatase-like, N-terminal"/>
    <property type="match status" value="1"/>
</dbReference>
<dbReference type="AlphaFoldDB" id="A0A3L7AFY3"/>
<accession>A0A3L7AFY3</accession>
<feature type="domain" description="Purple acid phosphatase N-terminal" evidence="8">
    <location>
        <begin position="260"/>
        <end position="353"/>
    </location>
</feature>
<dbReference type="Proteomes" id="UP000269438">
    <property type="component" value="Unassembled WGS sequence"/>
</dbReference>
<evidence type="ECO:0000259" key="5">
    <source>
        <dbReference type="Pfam" id="PF00149"/>
    </source>
</evidence>
<dbReference type="GO" id="GO:0005975">
    <property type="term" value="P:carbohydrate metabolic process"/>
    <property type="evidence" value="ECO:0007669"/>
    <property type="project" value="UniProtKB-ARBA"/>
</dbReference>
<reference evidence="9 10" key="1">
    <citation type="submission" date="2018-10" db="EMBL/GenBank/DDBJ databases">
        <authorList>
            <person name="Li J."/>
        </authorList>
    </citation>
    <scope>NUCLEOTIDE SEQUENCE [LARGE SCALE GENOMIC DNA]</scope>
    <source>
        <strain evidence="9 10">JCM 11654</strain>
    </source>
</reference>
<evidence type="ECO:0000313" key="9">
    <source>
        <dbReference type="EMBL" id="RLP78914.1"/>
    </source>
</evidence>
<feature type="domain" description="Rhamnogalacturonan lyase" evidence="6">
    <location>
        <begin position="129"/>
        <end position="232"/>
    </location>
</feature>
<dbReference type="PANTHER" id="PTHR22953:SF153">
    <property type="entry name" value="PURPLE ACID PHOSPHATASE"/>
    <property type="match status" value="1"/>
</dbReference>
<dbReference type="Pfam" id="PF00149">
    <property type="entry name" value="Metallophos"/>
    <property type="match status" value="1"/>
</dbReference>
<feature type="transmembrane region" description="Helical" evidence="3">
    <location>
        <begin position="817"/>
        <end position="838"/>
    </location>
</feature>
<dbReference type="InterPro" id="IPR015914">
    <property type="entry name" value="PAPs_N"/>
</dbReference>
<name>A0A3L7AFY3_9MICO</name>
<feature type="chain" id="PRO_5017939206" evidence="4">
    <location>
        <begin position="45"/>
        <end position="844"/>
    </location>
</feature>
<evidence type="ECO:0000259" key="7">
    <source>
        <dbReference type="Pfam" id="PF16403"/>
    </source>
</evidence>
<evidence type="ECO:0000259" key="6">
    <source>
        <dbReference type="Pfam" id="PF14683"/>
    </source>
</evidence>
<evidence type="ECO:0000256" key="3">
    <source>
        <dbReference type="SAM" id="Phobius"/>
    </source>
</evidence>
<dbReference type="RefSeq" id="WP_121689663.1">
    <property type="nucleotide sequence ID" value="NZ_RCUY01000016.1"/>
</dbReference>
<organism evidence="9 10">
    <name type="scientific">Mycetocola lacteus</name>
    <dbReference type="NCBI Taxonomy" id="76637"/>
    <lineage>
        <taxon>Bacteria</taxon>
        <taxon>Bacillati</taxon>
        <taxon>Actinomycetota</taxon>
        <taxon>Actinomycetes</taxon>
        <taxon>Micrococcales</taxon>
        <taxon>Microbacteriaceae</taxon>
        <taxon>Mycetocola</taxon>
    </lineage>
</organism>
<feature type="domain" description="Pesticidal crystal protein Cry22Aa Ig-like" evidence="7">
    <location>
        <begin position="671"/>
        <end position="737"/>
    </location>
</feature>
<dbReference type="InterPro" id="IPR032179">
    <property type="entry name" value="Cry22Aa_Ig-like"/>
</dbReference>
<proteinExistence type="predicted"/>
<feature type="compositionally biased region" description="Low complexity" evidence="2">
    <location>
        <begin position="749"/>
        <end position="805"/>
    </location>
</feature>
<feature type="region of interest" description="Disordered" evidence="2">
    <location>
        <begin position="739"/>
        <end position="805"/>
    </location>
</feature>
<dbReference type="GO" id="GO:0046872">
    <property type="term" value="F:metal ion binding"/>
    <property type="evidence" value="ECO:0007669"/>
    <property type="project" value="InterPro"/>
</dbReference>
<evidence type="ECO:0000256" key="2">
    <source>
        <dbReference type="SAM" id="MobiDB-lite"/>
    </source>
</evidence>
<dbReference type="Gene3D" id="3.60.21.10">
    <property type="match status" value="1"/>
</dbReference>
<dbReference type="GO" id="GO:0003993">
    <property type="term" value="F:acid phosphatase activity"/>
    <property type="evidence" value="ECO:0007669"/>
    <property type="project" value="InterPro"/>
</dbReference>
<dbReference type="InterPro" id="IPR029052">
    <property type="entry name" value="Metallo-depent_PP-like"/>
</dbReference>
<feature type="domain" description="Calcineurin-like phosphoesterase" evidence="5">
    <location>
        <begin position="361"/>
        <end position="557"/>
    </location>
</feature>
<dbReference type="InterPro" id="IPR039331">
    <property type="entry name" value="PAPs-like"/>
</dbReference>
<sequence>MDTPTHESLPGSRRPGRARRALATLGAFSLLAGLATVGATAAVAAPEAPLMTSATTWRYSENNTDPAEGSADRLVWTRAGFNDTAWKSAAGSFGAKNGKATGIGPYTASTLLNQYIDGVAAPDVKTYHFRSSFQLSAQQLAGTAKLTGNVTFDDAVQIFVNGTKVAGLVEESDAKIEAAPEAERNLMYAGVNAGDPVTREFTVPATALKAGENTIAVALYQDRAASSDIYFDLTSLVAAAPEPTSTPAPSDSAAPAKLSDIVLSVGSNESGRGLAWYSDIDTAQVAQVATRAAQTGADFPAAVASTFPAKGAQTTSKEYNRFADITGLTENTEYVYRVGSDANGWSKTYSFRTQSFSGDYNFLFFGDPQIGASGNTKNDEAGWVDTINVAQAAHPNAEMLFSAGDQVETAANEAQYESFLAPEQLRSIPLVPVNGNHDVGSKAYEQHYNVPNLDPNAGKATSATSSGGDYWFMHKGVLFMVLNSNSSDYAAHEAFLRKTVAEQGDKATWKVVAFHHSIYSVASHWNSSQIINLRAALPKVISDLGVDLVLQGHDHSYTRTYLIKDGVVANPDEAAAAPQVTANPGEVLYVTANSASGSKYYNVTNPTAWWASVINQEKVRNYSSIDITRNAITVKTMRSQAFGDEKPVNSVVDSVTLKRVDTAAPVITAPTESEIHAGEDFDPMAGITAFDQEDGDVSSKITVSGSVNTRVPGVYTLVYTVTDAAGNEATFTRTITVLAAAEPTPNPTEPGTDPTTPGTDPTTPGTDPTEPGTDPTQPGSTPSASATPGATSSATPSASAGAAAGHGENLAHTGFDLTLPLAGGAALLLIMGAVIRFMRRENAA</sequence>
<keyword evidence="1 4" id="KW-0732">Signal</keyword>
<dbReference type="SUPFAM" id="SSF49363">
    <property type="entry name" value="Purple acid phosphatase, N-terminal domain"/>
    <property type="match status" value="1"/>
</dbReference>
<dbReference type="InterPro" id="IPR029411">
    <property type="entry name" value="RG-lyase_III"/>
</dbReference>
<evidence type="ECO:0000259" key="8">
    <source>
        <dbReference type="Pfam" id="PF16656"/>
    </source>
</evidence>
<keyword evidence="3" id="KW-1133">Transmembrane helix</keyword>
<dbReference type="EMBL" id="RCUY01000016">
    <property type="protein sequence ID" value="RLP78914.1"/>
    <property type="molecule type" value="Genomic_DNA"/>
</dbReference>
<dbReference type="Pfam" id="PF14683">
    <property type="entry name" value="CBM-like"/>
    <property type="match status" value="1"/>
</dbReference>
<dbReference type="InterPro" id="IPR013783">
    <property type="entry name" value="Ig-like_fold"/>
</dbReference>
<feature type="signal peptide" evidence="4">
    <location>
        <begin position="1"/>
        <end position="44"/>
    </location>
</feature>
<dbReference type="Pfam" id="PF16656">
    <property type="entry name" value="Pur_ac_phosph_N"/>
    <property type="match status" value="1"/>
</dbReference>
<dbReference type="Gene3D" id="2.60.120.260">
    <property type="entry name" value="Galactose-binding domain-like"/>
    <property type="match status" value="1"/>
</dbReference>